<keyword evidence="3" id="KW-0349">Heme</keyword>
<evidence type="ECO:0000259" key="9">
    <source>
        <dbReference type="PROSITE" id="PS51405"/>
    </source>
</evidence>
<keyword evidence="5" id="KW-0560">Oxidoreductase</keyword>
<dbReference type="PANTHER" id="PTHR33577">
    <property type="entry name" value="STERIGMATOCYSTIN BIOSYNTHESIS PEROXIDASE STCC-RELATED"/>
    <property type="match status" value="1"/>
</dbReference>
<accession>A0ABQ8GVI7</accession>
<proteinExistence type="inferred from homology"/>
<evidence type="ECO:0000256" key="6">
    <source>
        <dbReference type="ARBA" id="ARBA00023004"/>
    </source>
</evidence>
<evidence type="ECO:0000256" key="5">
    <source>
        <dbReference type="ARBA" id="ARBA00023002"/>
    </source>
</evidence>
<sequence>MPSTWMIALGALTLAGQSAAFPALAEQYAAQASHKEKRVNAISPGFNAAAQRIDVSGAHTFVPPGPGDQRGPCPGLNALANHNYLPHNGVATITQFVQATNQVYGMGLDLGTFLSVYGAVMDGDGLSWSIGGAPSTANLLNLLTQPQGLSGSHNKYETDASPTRGDLYQYGDNSRVVISQWDALFAKQAALPNGQSNYGLGVLTDFRVERFQQSVDENPYFFNAPFSGVLVQPAAYTFIYRFMGNKSAENPEGVLTKEVLKSFFGFTGPDDDMTYNPGHERIPENWYKRAPGDEYTIPFYALDLNAAALQHPQFLSVGGNTGTTNSFAGVDLQDLSGGLYNAASLLEGNNLACFGFQAAVQFAPDLLKGLVSDLTKPLGVLGDALASALNGLGCPQLGGQAWDDSALAQFPGYARLRADGTYGK</sequence>
<keyword evidence="8" id="KW-0732">Signal</keyword>
<keyword evidence="4" id="KW-0479">Metal-binding</keyword>
<evidence type="ECO:0000313" key="10">
    <source>
        <dbReference type="EMBL" id="KAH7065272.1"/>
    </source>
</evidence>
<comment type="cofactor">
    <cofactor evidence="1">
        <name>heme b</name>
        <dbReference type="ChEBI" id="CHEBI:60344"/>
    </cofactor>
</comment>
<evidence type="ECO:0000256" key="8">
    <source>
        <dbReference type="SAM" id="SignalP"/>
    </source>
</evidence>
<evidence type="ECO:0000256" key="1">
    <source>
        <dbReference type="ARBA" id="ARBA00001970"/>
    </source>
</evidence>
<comment type="caution">
    <text evidence="10">The sequence shown here is derived from an EMBL/GenBank/DDBJ whole genome shotgun (WGS) entry which is preliminary data.</text>
</comment>
<dbReference type="InterPro" id="IPR036851">
    <property type="entry name" value="Chloroperoxidase-like_sf"/>
</dbReference>
<dbReference type="SUPFAM" id="SSF47571">
    <property type="entry name" value="Cloroperoxidase"/>
    <property type="match status" value="1"/>
</dbReference>
<dbReference type="InterPro" id="IPR000028">
    <property type="entry name" value="Chloroperoxidase"/>
</dbReference>
<dbReference type="PROSITE" id="PS51405">
    <property type="entry name" value="HEME_HALOPEROXIDASE"/>
    <property type="match status" value="1"/>
</dbReference>
<evidence type="ECO:0000256" key="3">
    <source>
        <dbReference type="ARBA" id="ARBA00022617"/>
    </source>
</evidence>
<dbReference type="Pfam" id="PF01328">
    <property type="entry name" value="Peroxidase_2"/>
    <property type="match status" value="1"/>
</dbReference>
<feature type="domain" description="Heme haloperoxidase family profile" evidence="9">
    <location>
        <begin position="57"/>
        <end position="306"/>
    </location>
</feature>
<gene>
    <name evidence="10" type="ORF">B0J12DRAFT_734609</name>
</gene>
<reference evidence="10 11" key="1">
    <citation type="journal article" date="2021" name="Nat. Commun.">
        <title>Genetic determinants of endophytism in the Arabidopsis root mycobiome.</title>
        <authorList>
            <person name="Mesny F."/>
            <person name="Miyauchi S."/>
            <person name="Thiergart T."/>
            <person name="Pickel B."/>
            <person name="Atanasova L."/>
            <person name="Karlsson M."/>
            <person name="Huettel B."/>
            <person name="Barry K.W."/>
            <person name="Haridas S."/>
            <person name="Chen C."/>
            <person name="Bauer D."/>
            <person name="Andreopoulos W."/>
            <person name="Pangilinan J."/>
            <person name="LaButti K."/>
            <person name="Riley R."/>
            <person name="Lipzen A."/>
            <person name="Clum A."/>
            <person name="Drula E."/>
            <person name="Henrissat B."/>
            <person name="Kohler A."/>
            <person name="Grigoriev I.V."/>
            <person name="Martin F.M."/>
            <person name="Hacquard S."/>
        </authorList>
    </citation>
    <scope>NUCLEOTIDE SEQUENCE [LARGE SCALE GENOMIC DNA]</scope>
    <source>
        <strain evidence="10 11">MPI-SDFR-AT-0080</strain>
    </source>
</reference>
<comment type="similarity">
    <text evidence="7">Belongs to the chloroperoxidase family.</text>
</comment>
<organism evidence="10 11">
    <name type="scientific">Macrophomina phaseolina</name>
    <dbReference type="NCBI Taxonomy" id="35725"/>
    <lineage>
        <taxon>Eukaryota</taxon>
        <taxon>Fungi</taxon>
        <taxon>Dikarya</taxon>
        <taxon>Ascomycota</taxon>
        <taxon>Pezizomycotina</taxon>
        <taxon>Dothideomycetes</taxon>
        <taxon>Dothideomycetes incertae sedis</taxon>
        <taxon>Botryosphaeriales</taxon>
        <taxon>Botryosphaeriaceae</taxon>
        <taxon>Macrophomina</taxon>
    </lineage>
</organism>
<dbReference type="PANTHER" id="PTHR33577:SF1">
    <property type="entry name" value="HEME HALOPEROXIDASE FAMILY PROFILE DOMAIN-CONTAINING PROTEIN"/>
    <property type="match status" value="1"/>
</dbReference>
<dbReference type="EMBL" id="JAGTJR010000001">
    <property type="protein sequence ID" value="KAH7065272.1"/>
    <property type="molecule type" value="Genomic_DNA"/>
</dbReference>
<feature type="chain" id="PRO_5045317224" description="Heme haloperoxidase family profile domain-containing protein" evidence="8">
    <location>
        <begin position="21"/>
        <end position="424"/>
    </location>
</feature>
<evidence type="ECO:0000256" key="4">
    <source>
        <dbReference type="ARBA" id="ARBA00022723"/>
    </source>
</evidence>
<evidence type="ECO:0000256" key="2">
    <source>
        <dbReference type="ARBA" id="ARBA00022559"/>
    </source>
</evidence>
<protein>
    <recommendedName>
        <fullName evidence="9">Heme haloperoxidase family profile domain-containing protein</fullName>
    </recommendedName>
</protein>
<keyword evidence="2" id="KW-0575">Peroxidase</keyword>
<name>A0ABQ8GVI7_9PEZI</name>
<keyword evidence="6" id="KW-0408">Iron</keyword>
<keyword evidence="11" id="KW-1185">Reference proteome</keyword>
<dbReference type="Proteomes" id="UP000774617">
    <property type="component" value="Unassembled WGS sequence"/>
</dbReference>
<evidence type="ECO:0000313" key="11">
    <source>
        <dbReference type="Proteomes" id="UP000774617"/>
    </source>
</evidence>
<dbReference type="Gene3D" id="1.10.489.10">
    <property type="entry name" value="Chloroperoxidase-like"/>
    <property type="match status" value="1"/>
</dbReference>
<evidence type="ECO:0000256" key="7">
    <source>
        <dbReference type="ARBA" id="ARBA00025795"/>
    </source>
</evidence>
<feature type="signal peptide" evidence="8">
    <location>
        <begin position="1"/>
        <end position="20"/>
    </location>
</feature>